<dbReference type="PANTHER" id="PTHR36930">
    <property type="entry name" value="METAL-SULFUR CLUSTER BIOSYNTHESIS PROTEINS YUAD-RELATED"/>
    <property type="match status" value="1"/>
</dbReference>
<dbReference type="Pfam" id="PF03473">
    <property type="entry name" value="MOSC"/>
    <property type="match status" value="1"/>
</dbReference>
<dbReference type="InterPro" id="IPR011037">
    <property type="entry name" value="Pyrv_Knase-like_insert_dom_sf"/>
</dbReference>
<dbReference type="Gene3D" id="2.40.33.20">
    <property type="entry name" value="PK beta-barrel domain-like"/>
    <property type="match status" value="1"/>
</dbReference>
<dbReference type="PANTHER" id="PTHR36930:SF1">
    <property type="entry name" value="MOSC DOMAIN-CONTAINING PROTEIN"/>
    <property type="match status" value="1"/>
</dbReference>
<evidence type="ECO:0000259" key="2">
    <source>
        <dbReference type="PROSITE" id="PS51340"/>
    </source>
</evidence>
<feature type="domain" description="MOSC" evidence="2">
    <location>
        <begin position="31"/>
        <end position="162"/>
    </location>
</feature>
<dbReference type="InterPro" id="IPR005302">
    <property type="entry name" value="MoCF_Sase_C"/>
</dbReference>
<proteinExistence type="predicted"/>
<dbReference type="PROSITE" id="PS51340">
    <property type="entry name" value="MOSC"/>
    <property type="match status" value="1"/>
</dbReference>
<dbReference type="InterPro" id="IPR052716">
    <property type="entry name" value="MOSC_domain"/>
</dbReference>
<evidence type="ECO:0000313" key="3">
    <source>
        <dbReference type="EMBL" id="AUX48730.1"/>
    </source>
</evidence>
<dbReference type="SUPFAM" id="SSF50800">
    <property type="entry name" value="PK beta-barrel domain-like"/>
    <property type="match status" value="1"/>
</dbReference>
<dbReference type="GO" id="GO:0030170">
    <property type="term" value="F:pyridoxal phosphate binding"/>
    <property type="evidence" value="ECO:0007669"/>
    <property type="project" value="InterPro"/>
</dbReference>
<evidence type="ECO:0000313" key="4">
    <source>
        <dbReference type="Proteomes" id="UP000238348"/>
    </source>
</evidence>
<dbReference type="Proteomes" id="UP000238348">
    <property type="component" value="Chromosome"/>
</dbReference>
<name>A0A2L0FAW7_SORCE</name>
<dbReference type="GO" id="GO:0030151">
    <property type="term" value="F:molybdenum ion binding"/>
    <property type="evidence" value="ECO:0007669"/>
    <property type="project" value="InterPro"/>
</dbReference>
<feature type="region of interest" description="Disordered" evidence="1">
    <location>
        <begin position="168"/>
        <end position="189"/>
    </location>
</feature>
<dbReference type="GO" id="GO:0003824">
    <property type="term" value="F:catalytic activity"/>
    <property type="evidence" value="ECO:0007669"/>
    <property type="project" value="InterPro"/>
</dbReference>
<sequence length="189" mass="19357">MRSLRERLAHVPQVGRVAWIGVRPAHGAPMQALHEVELIASRGVAGDCAAAGRAGGKRQVTLIQGEHLPVIAALAGGRVEVTPELLRRNVVVSGVNLLSLTWLRFAVGEEVVLEGTGPCAPCGAMDEALGDGGFQAMRGHGGITARVLRGGVVHVGDVVRALPVGEDAPSAAERAVASSPGEQGEPPTG</sequence>
<gene>
    <name evidence="3" type="ORF">SOCE26_102710</name>
</gene>
<dbReference type="OrthoDB" id="1550913at2"/>
<accession>A0A2L0FAW7</accession>
<dbReference type="RefSeq" id="WP_104986547.1">
    <property type="nucleotide sequence ID" value="NZ_CP012673.1"/>
</dbReference>
<organism evidence="3 4">
    <name type="scientific">Sorangium cellulosum</name>
    <name type="common">Polyangium cellulosum</name>
    <dbReference type="NCBI Taxonomy" id="56"/>
    <lineage>
        <taxon>Bacteria</taxon>
        <taxon>Pseudomonadati</taxon>
        <taxon>Myxococcota</taxon>
        <taxon>Polyangia</taxon>
        <taxon>Polyangiales</taxon>
        <taxon>Polyangiaceae</taxon>
        <taxon>Sorangium</taxon>
    </lineage>
</organism>
<reference evidence="3 4" key="1">
    <citation type="submission" date="2015-09" db="EMBL/GenBank/DDBJ databases">
        <title>Sorangium comparison.</title>
        <authorList>
            <person name="Zaburannyi N."/>
            <person name="Bunk B."/>
            <person name="Overmann J."/>
            <person name="Mueller R."/>
        </authorList>
    </citation>
    <scope>NUCLEOTIDE SEQUENCE [LARGE SCALE GENOMIC DNA]</scope>
    <source>
        <strain evidence="3 4">So ce26</strain>
    </source>
</reference>
<protein>
    <submittedName>
        <fullName evidence="3">Molybdenum cofactor sulfurase</fullName>
    </submittedName>
</protein>
<dbReference type="EMBL" id="CP012673">
    <property type="protein sequence ID" value="AUX48730.1"/>
    <property type="molecule type" value="Genomic_DNA"/>
</dbReference>
<evidence type="ECO:0000256" key="1">
    <source>
        <dbReference type="SAM" id="MobiDB-lite"/>
    </source>
</evidence>
<dbReference type="AlphaFoldDB" id="A0A2L0FAW7"/>